<dbReference type="CDD" id="cd00714">
    <property type="entry name" value="GFAT"/>
    <property type="match status" value="1"/>
</dbReference>
<comment type="caution">
    <text evidence="13">The sequence shown here is derived from an EMBL/GenBank/DDBJ whole genome shotgun (WGS) entry which is preliminary data.</text>
</comment>
<dbReference type="Proteomes" id="UP000292027">
    <property type="component" value="Unassembled WGS sequence"/>
</dbReference>
<dbReference type="CDD" id="cd05009">
    <property type="entry name" value="SIS_GlmS_GlmD_2"/>
    <property type="match status" value="1"/>
</dbReference>
<evidence type="ECO:0000256" key="5">
    <source>
        <dbReference type="ARBA" id="ARBA00022490"/>
    </source>
</evidence>
<evidence type="ECO:0000256" key="2">
    <source>
        <dbReference type="ARBA" id="ARBA00004496"/>
    </source>
</evidence>
<organism evidence="13 14">
    <name type="scientific">Kribbella rubisoli</name>
    <dbReference type="NCBI Taxonomy" id="3075929"/>
    <lineage>
        <taxon>Bacteria</taxon>
        <taxon>Bacillati</taxon>
        <taxon>Actinomycetota</taxon>
        <taxon>Actinomycetes</taxon>
        <taxon>Propionibacteriales</taxon>
        <taxon>Kribbellaceae</taxon>
        <taxon>Kribbella</taxon>
    </lineage>
</organism>
<keyword evidence="14" id="KW-1185">Reference proteome</keyword>
<name>A0A4Q7W2H4_9ACTN</name>
<dbReference type="InterPro" id="IPR017932">
    <property type="entry name" value="GATase_2_dom"/>
</dbReference>
<accession>A0A4Q7W2H4</accession>
<dbReference type="GO" id="GO:0005829">
    <property type="term" value="C:cytosol"/>
    <property type="evidence" value="ECO:0007669"/>
    <property type="project" value="TreeGrafter"/>
</dbReference>
<dbReference type="GO" id="GO:0005975">
    <property type="term" value="P:carbohydrate metabolic process"/>
    <property type="evidence" value="ECO:0007669"/>
    <property type="project" value="UniProtKB-UniRule"/>
</dbReference>
<dbReference type="FunFam" id="3.60.20.10:FF:000006">
    <property type="entry name" value="Glutamine--fructose-6-phosphate aminotransferase [isomerizing]"/>
    <property type="match status" value="1"/>
</dbReference>
<evidence type="ECO:0000313" key="14">
    <source>
        <dbReference type="Proteomes" id="UP000292027"/>
    </source>
</evidence>
<dbReference type="InterPro" id="IPR046348">
    <property type="entry name" value="SIS_dom_sf"/>
</dbReference>
<dbReference type="Gene3D" id="3.60.20.10">
    <property type="entry name" value="Glutamine Phosphoribosylpyrophosphate, subunit 1, domain 1"/>
    <property type="match status" value="1"/>
</dbReference>
<dbReference type="InterPro" id="IPR029055">
    <property type="entry name" value="Ntn_hydrolases_N"/>
</dbReference>
<evidence type="ECO:0000313" key="13">
    <source>
        <dbReference type="EMBL" id="RZU03283.1"/>
    </source>
</evidence>
<dbReference type="InterPro" id="IPR047084">
    <property type="entry name" value="GFAT_N"/>
</dbReference>
<dbReference type="AlphaFoldDB" id="A0A4Q7W2H4"/>
<dbReference type="InterPro" id="IPR001347">
    <property type="entry name" value="SIS_dom"/>
</dbReference>
<evidence type="ECO:0000259" key="11">
    <source>
        <dbReference type="PROSITE" id="PS51278"/>
    </source>
</evidence>
<dbReference type="CDD" id="cd05008">
    <property type="entry name" value="SIS_GlmS_GlmD_1"/>
    <property type="match status" value="1"/>
</dbReference>
<feature type="active site" description="Nucleophile; for GATase activity" evidence="10">
    <location>
        <position position="2"/>
    </location>
</feature>
<reference evidence="13 14" key="1">
    <citation type="journal article" date="2015" name="Stand. Genomic Sci.">
        <title>Genomic Encyclopedia of Bacterial and Archaeal Type Strains, Phase III: the genomes of soil and plant-associated and newly described type strains.</title>
        <authorList>
            <person name="Whitman W.B."/>
            <person name="Woyke T."/>
            <person name="Klenk H.P."/>
            <person name="Zhou Y."/>
            <person name="Lilburn T.G."/>
            <person name="Beck B.J."/>
            <person name="De Vos P."/>
            <person name="Vandamme P."/>
            <person name="Eisen J.A."/>
            <person name="Garrity G."/>
            <person name="Hugenholtz P."/>
            <person name="Kyrpides N.C."/>
        </authorList>
    </citation>
    <scope>NUCLEOTIDE SEQUENCE [LARGE SCALE GENOMIC DNA]</scope>
    <source>
        <strain evidence="13 14">VKM Ac-2540</strain>
    </source>
</reference>
<feature type="domain" description="Glutamine amidotransferase type-2" evidence="11">
    <location>
        <begin position="2"/>
        <end position="216"/>
    </location>
</feature>
<keyword evidence="9" id="KW-0315">Glutamine amidotransferase</keyword>
<keyword evidence="6 10" id="KW-0032">Aminotransferase</keyword>
<dbReference type="PANTHER" id="PTHR10937">
    <property type="entry name" value="GLUCOSAMINE--FRUCTOSE-6-PHOSPHATE AMINOTRANSFERASE, ISOMERIZING"/>
    <property type="match status" value="1"/>
</dbReference>
<feature type="domain" description="SIS" evidence="12">
    <location>
        <begin position="456"/>
        <end position="596"/>
    </location>
</feature>
<dbReference type="GO" id="GO:0006047">
    <property type="term" value="P:UDP-N-acetylglucosamine metabolic process"/>
    <property type="evidence" value="ECO:0007669"/>
    <property type="project" value="TreeGrafter"/>
</dbReference>
<evidence type="ECO:0000256" key="8">
    <source>
        <dbReference type="ARBA" id="ARBA00022737"/>
    </source>
</evidence>
<comment type="function">
    <text evidence="10">Catalyzes the first step in hexosamine metabolism, converting fructose-6P into glucosamine-6P using glutamine as a nitrogen source.</text>
</comment>
<dbReference type="InterPro" id="IPR035466">
    <property type="entry name" value="GlmS/AgaS_SIS"/>
</dbReference>
<comment type="catalytic activity">
    <reaction evidence="1 10">
        <text>D-fructose 6-phosphate + L-glutamine = D-glucosamine 6-phosphate + L-glutamate</text>
        <dbReference type="Rhea" id="RHEA:13237"/>
        <dbReference type="ChEBI" id="CHEBI:29985"/>
        <dbReference type="ChEBI" id="CHEBI:58359"/>
        <dbReference type="ChEBI" id="CHEBI:58725"/>
        <dbReference type="ChEBI" id="CHEBI:61527"/>
        <dbReference type="EC" id="2.6.1.16"/>
    </reaction>
</comment>
<evidence type="ECO:0000256" key="7">
    <source>
        <dbReference type="ARBA" id="ARBA00022679"/>
    </source>
</evidence>
<keyword evidence="7 10" id="KW-0808">Transferase</keyword>
<dbReference type="GO" id="GO:0006002">
    <property type="term" value="P:fructose 6-phosphate metabolic process"/>
    <property type="evidence" value="ECO:0007669"/>
    <property type="project" value="TreeGrafter"/>
</dbReference>
<dbReference type="EMBL" id="SHKR01000017">
    <property type="protein sequence ID" value="RZU03283.1"/>
    <property type="molecule type" value="Genomic_DNA"/>
</dbReference>
<dbReference type="InterPro" id="IPR005855">
    <property type="entry name" value="GFAT"/>
</dbReference>
<dbReference type="GO" id="GO:0006487">
    <property type="term" value="P:protein N-linked glycosylation"/>
    <property type="evidence" value="ECO:0007669"/>
    <property type="project" value="TreeGrafter"/>
</dbReference>
<feature type="active site" description="For Fru-6P isomerization activity" evidence="10">
    <location>
        <position position="601"/>
    </location>
</feature>
<dbReference type="SUPFAM" id="SSF53697">
    <property type="entry name" value="SIS domain"/>
    <property type="match status" value="1"/>
</dbReference>
<feature type="initiator methionine" description="Removed" evidence="10">
    <location>
        <position position="1"/>
    </location>
</feature>
<evidence type="ECO:0000256" key="9">
    <source>
        <dbReference type="ARBA" id="ARBA00022962"/>
    </source>
</evidence>
<dbReference type="RefSeq" id="WP_130448760.1">
    <property type="nucleotide sequence ID" value="NZ_SHKR01000017.1"/>
</dbReference>
<evidence type="ECO:0000256" key="1">
    <source>
        <dbReference type="ARBA" id="ARBA00001031"/>
    </source>
</evidence>
<comment type="subcellular location">
    <subcellularLocation>
        <location evidence="2 10">Cytoplasm</location>
    </subcellularLocation>
</comment>
<comment type="subunit">
    <text evidence="10">Homodimer.</text>
</comment>
<dbReference type="Pfam" id="PF01380">
    <property type="entry name" value="SIS"/>
    <property type="match status" value="2"/>
</dbReference>
<dbReference type="Pfam" id="PF13522">
    <property type="entry name" value="GATase_6"/>
    <property type="match status" value="1"/>
</dbReference>
<proteinExistence type="inferred from homology"/>
<dbReference type="EC" id="2.6.1.16" evidence="3 10"/>
<dbReference type="NCBIfam" id="NF001484">
    <property type="entry name" value="PRK00331.1"/>
    <property type="match status" value="1"/>
</dbReference>
<keyword evidence="8" id="KW-0677">Repeat</keyword>
<evidence type="ECO:0000256" key="6">
    <source>
        <dbReference type="ARBA" id="ARBA00022576"/>
    </source>
</evidence>
<sequence>MCGIVGYVGTKPAAPILVDGLARLEYRGYDSAGVAVLGSSELKVHKDAGRVRELEASLPKRFGGKLGIGHTRWATHGGPSKDNAHPHASGNERIAVVHNGIFDNAGALRTQLEDAGVKLRSETDTEVLAHLIEQSDGATLEEKVMAALRRIEGTYGIAVIDLDFPDRIVVARNGSPLILGIGDGEMHVASDAAALIRYTRQVVYLDDGEMATVRADGYRTFTQDAAPTTKTAKTVEWEADEYERGLHEHFMMKEIHEQPDAVGRAIRGRLDERFHTVHLGGLNMDAREAREIKRVKILGCGSAYYAGQMGAQFIEEVARIPADAEPASEFRYRNPVVERDTLYVAVSQSGETLDTLVAVQELKRKGGRVIGLVNAVGSSIAREVDGGVYLHAGPEVSVASTKALTNMAVGFAMLGIHLGRIRDVSPADGRRLIDGLKKLPEDIAAIVAQEEELAKIAGRLAKHESLFFVGRTRGYPVAREGAQKLKEISYRHAEAYQTSELKHGPLALISPDVPTVAIVPDDELLDRNIGALHEIGARSGPLYVVTHPGVEVPDGVAAKIVVPKNEHELDPILLTIPLQIIAYYAAVALGHDVDKPRNLAKSVTVE</sequence>
<evidence type="ECO:0000256" key="10">
    <source>
        <dbReference type="HAMAP-Rule" id="MF_00164"/>
    </source>
</evidence>
<feature type="domain" description="SIS" evidence="12">
    <location>
        <begin position="284"/>
        <end position="430"/>
    </location>
</feature>
<evidence type="ECO:0000256" key="4">
    <source>
        <dbReference type="ARBA" id="ARBA00016090"/>
    </source>
</evidence>
<dbReference type="HAMAP" id="MF_00164">
    <property type="entry name" value="GlmS"/>
    <property type="match status" value="1"/>
</dbReference>
<dbReference type="NCBIfam" id="TIGR01135">
    <property type="entry name" value="glmS"/>
    <property type="match status" value="1"/>
</dbReference>
<dbReference type="SUPFAM" id="SSF56235">
    <property type="entry name" value="N-terminal nucleophile aminohydrolases (Ntn hydrolases)"/>
    <property type="match status" value="1"/>
</dbReference>
<evidence type="ECO:0000256" key="3">
    <source>
        <dbReference type="ARBA" id="ARBA00012916"/>
    </source>
</evidence>
<keyword evidence="5 10" id="KW-0963">Cytoplasm</keyword>
<dbReference type="InterPro" id="IPR035490">
    <property type="entry name" value="GlmS/FrlB_SIS"/>
</dbReference>
<dbReference type="FunFam" id="3.40.50.10490:FF:000001">
    <property type="entry name" value="Glutamine--fructose-6-phosphate aminotransferase [isomerizing]"/>
    <property type="match status" value="1"/>
</dbReference>
<dbReference type="PROSITE" id="PS51464">
    <property type="entry name" value="SIS"/>
    <property type="match status" value="2"/>
</dbReference>
<evidence type="ECO:0000259" key="12">
    <source>
        <dbReference type="PROSITE" id="PS51464"/>
    </source>
</evidence>
<dbReference type="GO" id="GO:0097367">
    <property type="term" value="F:carbohydrate derivative binding"/>
    <property type="evidence" value="ECO:0007669"/>
    <property type="project" value="InterPro"/>
</dbReference>
<dbReference type="PROSITE" id="PS51278">
    <property type="entry name" value="GATASE_TYPE_2"/>
    <property type="match status" value="1"/>
</dbReference>
<gene>
    <name evidence="10" type="primary">glmS</name>
    <name evidence="13" type="ORF">EV645_7309</name>
</gene>
<protein>
    <recommendedName>
        <fullName evidence="4 10">Glutamine--fructose-6-phosphate aminotransferase [isomerizing]</fullName>
        <ecNumber evidence="3 10">2.6.1.16</ecNumber>
    </recommendedName>
    <alternativeName>
        <fullName evidence="10">D-fructose-6-phosphate amidotransferase</fullName>
    </alternativeName>
    <alternativeName>
        <fullName evidence="10">GFAT</fullName>
    </alternativeName>
    <alternativeName>
        <fullName evidence="10">Glucosamine-6-phosphate synthase</fullName>
    </alternativeName>
    <alternativeName>
        <fullName evidence="10">Hexosephosphate aminotransferase</fullName>
    </alternativeName>
    <alternativeName>
        <fullName evidence="10">L-glutamine--D-fructose-6-phosphate amidotransferase</fullName>
    </alternativeName>
</protein>
<dbReference type="PANTHER" id="PTHR10937:SF0">
    <property type="entry name" value="GLUTAMINE--FRUCTOSE-6-PHOSPHATE TRANSAMINASE (ISOMERIZING)"/>
    <property type="match status" value="1"/>
</dbReference>
<dbReference type="OrthoDB" id="9761808at2"/>
<dbReference type="Gene3D" id="3.40.50.10490">
    <property type="entry name" value="Glucose-6-phosphate isomerase like protein, domain 1"/>
    <property type="match status" value="2"/>
</dbReference>
<dbReference type="GO" id="GO:0004360">
    <property type="term" value="F:glutamine-fructose-6-phosphate transaminase (isomerizing) activity"/>
    <property type="evidence" value="ECO:0007669"/>
    <property type="project" value="UniProtKB-UniRule"/>
</dbReference>